<dbReference type="Gene3D" id="3.30.60.270">
    <property type="match status" value="1"/>
</dbReference>
<evidence type="ECO:0000259" key="1">
    <source>
        <dbReference type="Pfam" id="PF15901"/>
    </source>
</evidence>
<feature type="domain" description="Sortilin C-terminal" evidence="1">
    <location>
        <begin position="1"/>
        <end position="80"/>
    </location>
</feature>
<feature type="non-terminal residue" evidence="2">
    <location>
        <position position="1"/>
    </location>
</feature>
<accession>A0A822E3L0</accession>
<dbReference type="InterPro" id="IPR031777">
    <property type="entry name" value="Sortilin_C"/>
</dbReference>
<name>A0A822E3L0_9BILA</name>
<dbReference type="Proteomes" id="UP000663848">
    <property type="component" value="Unassembled WGS sequence"/>
</dbReference>
<reference evidence="2" key="1">
    <citation type="submission" date="2021-02" db="EMBL/GenBank/DDBJ databases">
        <authorList>
            <person name="Nowell W R."/>
        </authorList>
    </citation>
    <scope>NUCLEOTIDE SEQUENCE</scope>
</reference>
<comment type="caution">
    <text evidence="2">The sequence shown here is derived from an EMBL/GenBank/DDBJ whole genome shotgun (WGS) entry which is preliminary data.</text>
</comment>
<protein>
    <recommendedName>
        <fullName evidence="1">Sortilin C-terminal domain-containing protein</fullName>
    </recommendedName>
</protein>
<feature type="non-terminal residue" evidence="2">
    <location>
        <position position="80"/>
    </location>
</feature>
<dbReference type="AlphaFoldDB" id="A0A822E3L0"/>
<sequence>CINGSKFYYRRRTSGSHCLDDASQVQTESCSCLLTDFECSPGYRRSKDGICLPKSHYILTQDCSCHDNNTLVTKRRGYVK</sequence>
<evidence type="ECO:0000313" key="2">
    <source>
        <dbReference type="EMBL" id="CAF5089820.1"/>
    </source>
</evidence>
<dbReference type="EMBL" id="CAJOBR010067834">
    <property type="protein sequence ID" value="CAF5089820.1"/>
    <property type="molecule type" value="Genomic_DNA"/>
</dbReference>
<gene>
    <name evidence="2" type="ORF">QYT958_LOCUS44290</name>
    <name evidence="3" type="ORF">QYT958_LOCUS44634</name>
</gene>
<proteinExistence type="predicted"/>
<organism evidence="2 4">
    <name type="scientific">Rotaria socialis</name>
    <dbReference type="NCBI Taxonomy" id="392032"/>
    <lineage>
        <taxon>Eukaryota</taxon>
        <taxon>Metazoa</taxon>
        <taxon>Spiralia</taxon>
        <taxon>Gnathifera</taxon>
        <taxon>Rotifera</taxon>
        <taxon>Eurotatoria</taxon>
        <taxon>Bdelloidea</taxon>
        <taxon>Philodinida</taxon>
        <taxon>Philodinidae</taxon>
        <taxon>Rotaria</taxon>
    </lineage>
</organism>
<dbReference type="EMBL" id="CAJOBR010070097">
    <property type="protein sequence ID" value="CAF5096974.1"/>
    <property type="molecule type" value="Genomic_DNA"/>
</dbReference>
<dbReference type="Pfam" id="PF15901">
    <property type="entry name" value="Sortilin_C"/>
    <property type="match status" value="1"/>
</dbReference>
<evidence type="ECO:0000313" key="4">
    <source>
        <dbReference type="Proteomes" id="UP000663848"/>
    </source>
</evidence>
<evidence type="ECO:0000313" key="3">
    <source>
        <dbReference type="EMBL" id="CAF5096974.1"/>
    </source>
</evidence>